<protein>
    <recommendedName>
        <fullName evidence="2 5">peptidylprolyl isomerase</fullName>
        <ecNumber evidence="2 5">5.2.1.8</ecNumber>
    </recommendedName>
</protein>
<evidence type="ECO:0000256" key="3">
    <source>
        <dbReference type="ARBA" id="ARBA00023110"/>
    </source>
</evidence>
<evidence type="ECO:0000256" key="2">
    <source>
        <dbReference type="ARBA" id="ARBA00013194"/>
    </source>
</evidence>
<evidence type="ECO:0000256" key="1">
    <source>
        <dbReference type="ARBA" id="ARBA00000971"/>
    </source>
</evidence>
<gene>
    <name evidence="7" type="ORF">DHW61_00785</name>
</gene>
<dbReference type="EC" id="5.2.1.8" evidence="2 5"/>
<dbReference type="Pfam" id="PF05698">
    <property type="entry name" value="Trigger_C"/>
    <property type="match status" value="1"/>
</dbReference>
<evidence type="ECO:0000313" key="7">
    <source>
        <dbReference type="EMBL" id="HCL00957.1"/>
    </source>
</evidence>
<dbReference type="Gene3D" id="1.10.3120.10">
    <property type="entry name" value="Trigger factor, C-terminal domain"/>
    <property type="match status" value="1"/>
</dbReference>
<dbReference type="GO" id="GO:0006457">
    <property type="term" value="P:protein folding"/>
    <property type="evidence" value="ECO:0007669"/>
    <property type="project" value="InterPro"/>
</dbReference>
<dbReference type="EMBL" id="DPVV01000030">
    <property type="protein sequence ID" value="HCL00957.1"/>
    <property type="molecule type" value="Genomic_DNA"/>
</dbReference>
<dbReference type="Pfam" id="PF00254">
    <property type="entry name" value="FKBP_C"/>
    <property type="match status" value="1"/>
</dbReference>
<name>A0A3D2X2N0_9FIRM</name>
<dbReference type="InterPro" id="IPR027304">
    <property type="entry name" value="Trigger_fact/SurA_dom_sf"/>
</dbReference>
<reference evidence="7 8" key="1">
    <citation type="journal article" date="2018" name="Nat. Biotechnol.">
        <title>A standardized bacterial taxonomy based on genome phylogeny substantially revises the tree of life.</title>
        <authorList>
            <person name="Parks D.H."/>
            <person name="Chuvochina M."/>
            <person name="Waite D.W."/>
            <person name="Rinke C."/>
            <person name="Skarshewski A."/>
            <person name="Chaumeil P.A."/>
            <person name="Hugenholtz P."/>
        </authorList>
    </citation>
    <scope>NUCLEOTIDE SEQUENCE [LARGE SCALE GENOMIC DNA]</scope>
    <source>
        <strain evidence="7">UBA11728</strain>
    </source>
</reference>
<accession>A0A3D2X2N0</accession>
<dbReference type="SUPFAM" id="SSF109998">
    <property type="entry name" value="Triger factor/SurA peptide-binding domain-like"/>
    <property type="match status" value="1"/>
</dbReference>
<dbReference type="GO" id="GO:0003755">
    <property type="term" value="F:peptidyl-prolyl cis-trans isomerase activity"/>
    <property type="evidence" value="ECO:0007669"/>
    <property type="project" value="UniProtKB-KW"/>
</dbReference>
<dbReference type="InterPro" id="IPR046357">
    <property type="entry name" value="PPIase_dom_sf"/>
</dbReference>
<dbReference type="InterPro" id="IPR001179">
    <property type="entry name" value="PPIase_FKBP_dom"/>
</dbReference>
<dbReference type="InterPro" id="IPR008880">
    <property type="entry name" value="Trigger_fac_C"/>
</dbReference>
<dbReference type="Gene3D" id="3.10.50.40">
    <property type="match status" value="1"/>
</dbReference>
<comment type="caution">
    <text evidence="7">The sequence shown here is derived from an EMBL/GenBank/DDBJ whole genome shotgun (WGS) entry which is preliminary data.</text>
</comment>
<dbReference type="Proteomes" id="UP000262969">
    <property type="component" value="Unassembled WGS sequence"/>
</dbReference>
<feature type="domain" description="PPIase FKBP-type" evidence="6">
    <location>
        <begin position="94"/>
        <end position="180"/>
    </location>
</feature>
<organism evidence="7 8">
    <name type="scientific">Lachnoclostridium phytofermentans</name>
    <dbReference type="NCBI Taxonomy" id="66219"/>
    <lineage>
        <taxon>Bacteria</taxon>
        <taxon>Bacillati</taxon>
        <taxon>Bacillota</taxon>
        <taxon>Clostridia</taxon>
        <taxon>Lachnospirales</taxon>
        <taxon>Lachnospiraceae</taxon>
    </lineage>
</organism>
<evidence type="ECO:0000313" key="8">
    <source>
        <dbReference type="Proteomes" id="UP000262969"/>
    </source>
</evidence>
<sequence>MEDMKKRGILAIALLGVTLVFSGCKKNDEINFETYSRYKDVDTTKYVTLGSYKDIKVSVDTFDVTDTDIEKKIHDVQLKNSTYVKNDDRPISKGDKVKIQMTGTIDGKENDGFKSDNFEFVYGNGEYVMDGFTDNLAGMYAGENAKFSITIPSTFSEKAFVGKEATFQVLIKSVEQHVIPEMNDEFVQKISDSKTVEEYKEGLIPTIKQEKLEEIKKDKKTGAWKIVSDASEISGYPEGAVEKKSKELEEKVKVMAMVNNMELEDYVKNYYGVTFEEYVKLVLKQEMLLDAIGRAEKITLSEKEYKESLTEYAKKYGYNTNEEFVKAVGEETVKEALLWDKVQAFIAEQVTIEE</sequence>
<dbReference type="PROSITE" id="PS51257">
    <property type="entry name" value="PROKAR_LIPOPROTEIN"/>
    <property type="match status" value="1"/>
</dbReference>
<evidence type="ECO:0000259" key="6">
    <source>
        <dbReference type="PROSITE" id="PS50059"/>
    </source>
</evidence>
<proteinExistence type="predicted"/>
<evidence type="ECO:0000256" key="5">
    <source>
        <dbReference type="PROSITE-ProRule" id="PRU00277"/>
    </source>
</evidence>
<dbReference type="GO" id="GO:0015031">
    <property type="term" value="P:protein transport"/>
    <property type="evidence" value="ECO:0007669"/>
    <property type="project" value="InterPro"/>
</dbReference>
<comment type="catalytic activity">
    <reaction evidence="1 5">
        <text>[protein]-peptidylproline (omega=180) = [protein]-peptidylproline (omega=0)</text>
        <dbReference type="Rhea" id="RHEA:16237"/>
        <dbReference type="Rhea" id="RHEA-COMP:10747"/>
        <dbReference type="Rhea" id="RHEA-COMP:10748"/>
        <dbReference type="ChEBI" id="CHEBI:83833"/>
        <dbReference type="ChEBI" id="CHEBI:83834"/>
        <dbReference type="EC" id="5.2.1.8"/>
    </reaction>
</comment>
<dbReference type="SUPFAM" id="SSF54534">
    <property type="entry name" value="FKBP-like"/>
    <property type="match status" value="1"/>
</dbReference>
<keyword evidence="3 5" id="KW-0697">Rotamase</keyword>
<dbReference type="AlphaFoldDB" id="A0A3D2X2N0"/>
<keyword evidence="4 5" id="KW-0413">Isomerase</keyword>
<evidence type="ECO:0000256" key="4">
    <source>
        <dbReference type="ARBA" id="ARBA00023235"/>
    </source>
</evidence>
<dbReference type="InterPro" id="IPR037041">
    <property type="entry name" value="Trigger_fac_C_sf"/>
</dbReference>
<dbReference type="PROSITE" id="PS50059">
    <property type="entry name" value="FKBP_PPIASE"/>
    <property type="match status" value="1"/>
</dbReference>